<evidence type="ECO:0000313" key="1">
    <source>
        <dbReference type="EMBL" id="VDI79425.1"/>
    </source>
</evidence>
<organism evidence="1 2">
    <name type="scientific">Mytilus galloprovincialis</name>
    <name type="common">Mediterranean mussel</name>
    <dbReference type="NCBI Taxonomy" id="29158"/>
    <lineage>
        <taxon>Eukaryota</taxon>
        <taxon>Metazoa</taxon>
        <taxon>Spiralia</taxon>
        <taxon>Lophotrochozoa</taxon>
        <taxon>Mollusca</taxon>
        <taxon>Bivalvia</taxon>
        <taxon>Autobranchia</taxon>
        <taxon>Pteriomorphia</taxon>
        <taxon>Mytilida</taxon>
        <taxon>Mytiloidea</taxon>
        <taxon>Mytilidae</taxon>
        <taxon>Mytilinae</taxon>
        <taxon>Mytilus</taxon>
    </lineage>
</organism>
<dbReference type="Proteomes" id="UP000596742">
    <property type="component" value="Unassembled WGS sequence"/>
</dbReference>
<name>A0A8B6HG75_MYTGA</name>
<dbReference type="EMBL" id="UYJE01010074">
    <property type="protein sequence ID" value="VDI79425.1"/>
    <property type="molecule type" value="Genomic_DNA"/>
</dbReference>
<proteinExistence type="predicted"/>
<keyword evidence="2" id="KW-1185">Reference proteome</keyword>
<dbReference type="AlphaFoldDB" id="A0A8B6HG75"/>
<dbReference type="OrthoDB" id="4327074at2759"/>
<sequence length="182" mass="20395">MLSKLLNSGMPGTDGSVSDSDVACFGLMQNTFIKECYSNMSANIGQIVTRYEMCSLASKAYLTSLTPSNLLSFFKRTGIHPFYPQAFDKSVLKPSEVLQELTTEPKPFILTSNSSVFSMSDDKPENTVVHALAEGDLVVHQEHENDNPSQNINTFFTKRVSKLPTKSHQNQNYKWESSNWIK</sequence>
<evidence type="ECO:0000313" key="2">
    <source>
        <dbReference type="Proteomes" id="UP000596742"/>
    </source>
</evidence>
<accession>A0A8B6HG75</accession>
<comment type="caution">
    <text evidence="1">The sequence shown here is derived from an EMBL/GenBank/DDBJ whole genome shotgun (WGS) entry which is preliminary data.</text>
</comment>
<reference evidence="1" key="1">
    <citation type="submission" date="2018-11" db="EMBL/GenBank/DDBJ databases">
        <authorList>
            <person name="Alioto T."/>
            <person name="Alioto T."/>
        </authorList>
    </citation>
    <scope>NUCLEOTIDE SEQUENCE</scope>
</reference>
<gene>
    <name evidence="1" type="ORF">MGAL_10B088376</name>
</gene>
<protein>
    <submittedName>
        <fullName evidence="1">Uncharacterized protein</fullName>
    </submittedName>
</protein>